<dbReference type="RefSeq" id="WP_318585574.1">
    <property type="nucleotide sequence ID" value="NZ_JAWRCP010000002.1"/>
</dbReference>
<comment type="caution">
    <text evidence="2">The sequence shown here is derived from an EMBL/GenBank/DDBJ whole genome shotgun (WGS) entry which is preliminary data.</text>
</comment>
<accession>A0ABU4IZ28</accession>
<gene>
    <name evidence="2" type="ORF">SBX64_17855</name>
</gene>
<dbReference type="SUPFAM" id="SSF55729">
    <property type="entry name" value="Acyl-CoA N-acyltransferases (Nat)"/>
    <property type="match status" value="1"/>
</dbReference>
<protein>
    <submittedName>
        <fullName evidence="2">GNAT family protein</fullName>
        <ecNumber evidence="2">2.-.-.-</ecNumber>
    </submittedName>
</protein>
<dbReference type="EC" id="2.-.-.-" evidence="2"/>
<sequence>MLKWTIDQDIILYQLHESFASRYAELVQENKPYLSQWLNWPRVCHSTDDFKTFIQGSRYKYIDGDGLDCAIEYRGELVGNIGFNSIDHELKKAEIGYWLGQQYQGNGIITRACRFLIAYAFETLKVEKVQIAVAADNLPSRAVCERLGMTLEGIISHQEKVGDRILSHAIYATFSPSISPSNTTPST</sequence>
<dbReference type="EMBL" id="JAWRCP010000002">
    <property type="protein sequence ID" value="MDW6094408.1"/>
    <property type="molecule type" value="Genomic_DNA"/>
</dbReference>
<dbReference type="InterPro" id="IPR051908">
    <property type="entry name" value="Ribosomal_N-acetyltransferase"/>
</dbReference>
<dbReference type="InterPro" id="IPR000182">
    <property type="entry name" value="GNAT_dom"/>
</dbReference>
<dbReference type="Gene3D" id="3.40.630.30">
    <property type="match status" value="1"/>
</dbReference>
<feature type="domain" description="N-acetyltransferase" evidence="1">
    <location>
        <begin position="21"/>
        <end position="177"/>
    </location>
</feature>
<keyword evidence="2" id="KW-0808">Transferase</keyword>
<evidence type="ECO:0000313" key="3">
    <source>
        <dbReference type="Proteomes" id="UP001279860"/>
    </source>
</evidence>
<name>A0ABU4IZ28_9VIBR</name>
<proteinExistence type="predicted"/>
<evidence type="ECO:0000313" key="2">
    <source>
        <dbReference type="EMBL" id="MDW6094408.1"/>
    </source>
</evidence>
<evidence type="ECO:0000259" key="1">
    <source>
        <dbReference type="PROSITE" id="PS51186"/>
    </source>
</evidence>
<dbReference type="PANTHER" id="PTHR43441:SF11">
    <property type="entry name" value="RIBOSOMAL-PROTEIN-SERINE ACETYLTRANSFERASE"/>
    <property type="match status" value="1"/>
</dbReference>
<keyword evidence="3" id="KW-1185">Reference proteome</keyword>
<dbReference type="PROSITE" id="PS51186">
    <property type="entry name" value="GNAT"/>
    <property type="match status" value="1"/>
</dbReference>
<dbReference type="PANTHER" id="PTHR43441">
    <property type="entry name" value="RIBOSOMAL-PROTEIN-SERINE ACETYLTRANSFERASE"/>
    <property type="match status" value="1"/>
</dbReference>
<dbReference type="Proteomes" id="UP001279860">
    <property type="component" value="Unassembled WGS sequence"/>
</dbReference>
<organism evidence="2 3">
    <name type="scientific">Vibrio rhizosphaerae</name>
    <dbReference type="NCBI Taxonomy" id="398736"/>
    <lineage>
        <taxon>Bacteria</taxon>
        <taxon>Pseudomonadati</taxon>
        <taxon>Pseudomonadota</taxon>
        <taxon>Gammaproteobacteria</taxon>
        <taxon>Vibrionales</taxon>
        <taxon>Vibrionaceae</taxon>
        <taxon>Vibrio</taxon>
    </lineage>
</organism>
<dbReference type="Pfam" id="PF13302">
    <property type="entry name" value="Acetyltransf_3"/>
    <property type="match status" value="1"/>
</dbReference>
<dbReference type="InterPro" id="IPR016181">
    <property type="entry name" value="Acyl_CoA_acyltransferase"/>
</dbReference>
<reference evidence="2 3" key="1">
    <citation type="submission" date="2023-11" db="EMBL/GenBank/DDBJ databases">
        <title>Plant-associative lifestyle of Vibrio porteresiae and its evolutionary dynamics.</title>
        <authorList>
            <person name="Rameshkumar N."/>
            <person name="Kirti K."/>
        </authorList>
    </citation>
    <scope>NUCLEOTIDE SEQUENCE [LARGE SCALE GENOMIC DNA]</scope>
    <source>
        <strain evidence="2 3">MSSRF7</strain>
    </source>
</reference>
<dbReference type="GO" id="GO:0016740">
    <property type="term" value="F:transferase activity"/>
    <property type="evidence" value="ECO:0007669"/>
    <property type="project" value="UniProtKB-KW"/>
</dbReference>